<evidence type="ECO:0000256" key="2">
    <source>
        <dbReference type="ARBA" id="ARBA00022801"/>
    </source>
</evidence>
<comment type="caution">
    <text evidence="4">The sequence shown here is derived from an EMBL/GenBank/DDBJ whole genome shotgun (WGS) entry which is preliminary data.</text>
</comment>
<dbReference type="EMBL" id="NGKA01000038">
    <property type="protein sequence ID" value="RSU07631.1"/>
    <property type="molecule type" value="Genomic_DNA"/>
</dbReference>
<dbReference type="PANTHER" id="PTHR12737">
    <property type="entry name" value="DIMETHYLARGININE DIMETHYLAMINOHYDROLASE"/>
    <property type="match status" value="1"/>
</dbReference>
<dbReference type="GO" id="GO:0045429">
    <property type="term" value="P:positive regulation of nitric oxide biosynthetic process"/>
    <property type="evidence" value="ECO:0007669"/>
    <property type="project" value="TreeGrafter"/>
</dbReference>
<name>A0A430AHT3_9ENTE</name>
<dbReference type="RefSeq" id="WP_126810202.1">
    <property type="nucleotide sequence ID" value="NZ_NGKA01000038.1"/>
</dbReference>
<evidence type="ECO:0000256" key="3">
    <source>
        <dbReference type="PIRSR" id="PIRSR633199-1"/>
    </source>
</evidence>
<keyword evidence="2 4" id="KW-0378">Hydrolase</keyword>
<dbReference type="GO" id="GO:0006525">
    <property type="term" value="P:arginine metabolic process"/>
    <property type="evidence" value="ECO:0007669"/>
    <property type="project" value="TreeGrafter"/>
</dbReference>
<dbReference type="GO" id="GO:0016403">
    <property type="term" value="F:dimethylargininase activity"/>
    <property type="evidence" value="ECO:0007669"/>
    <property type="project" value="TreeGrafter"/>
</dbReference>
<dbReference type="Pfam" id="PF02274">
    <property type="entry name" value="ADI"/>
    <property type="match status" value="1"/>
</dbReference>
<dbReference type="Gene3D" id="3.75.10.10">
    <property type="entry name" value="L-arginine/glycine Amidinotransferase, Chain A"/>
    <property type="match status" value="1"/>
</dbReference>
<dbReference type="AlphaFoldDB" id="A0A430AHT3"/>
<dbReference type="OrthoDB" id="9790596at2"/>
<dbReference type="GO" id="GO:0000052">
    <property type="term" value="P:citrulline metabolic process"/>
    <property type="evidence" value="ECO:0007669"/>
    <property type="project" value="TreeGrafter"/>
</dbReference>
<evidence type="ECO:0000256" key="1">
    <source>
        <dbReference type="ARBA" id="ARBA00008532"/>
    </source>
</evidence>
<keyword evidence="5" id="KW-1185">Reference proteome</keyword>
<feature type="active site" description="Nucleophile" evidence="3">
    <location>
        <position position="255"/>
    </location>
</feature>
<dbReference type="SUPFAM" id="SSF55909">
    <property type="entry name" value="Pentein"/>
    <property type="match status" value="1"/>
</dbReference>
<comment type="similarity">
    <text evidence="1">Belongs to the DDAH family.</text>
</comment>
<evidence type="ECO:0000313" key="4">
    <source>
        <dbReference type="EMBL" id="RSU07631.1"/>
    </source>
</evidence>
<dbReference type="InterPro" id="IPR033199">
    <property type="entry name" value="DDAH-like"/>
</dbReference>
<reference evidence="4 5" key="1">
    <citation type="submission" date="2017-05" db="EMBL/GenBank/DDBJ databases">
        <title>Vagococcus spp. assemblies.</title>
        <authorList>
            <person name="Gulvik C.A."/>
        </authorList>
    </citation>
    <scope>NUCLEOTIDE SEQUENCE [LARGE SCALE GENOMIC DNA]</scope>
    <source>
        <strain evidence="4 5">CCUG 51432</strain>
    </source>
</reference>
<organism evidence="4 5">
    <name type="scientific">Vagococcus elongatus</name>
    <dbReference type="NCBI Taxonomy" id="180344"/>
    <lineage>
        <taxon>Bacteria</taxon>
        <taxon>Bacillati</taxon>
        <taxon>Bacillota</taxon>
        <taxon>Bacilli</taxon>
        <taxon>Lactobacillales</taxon>
        <taxon>Enterococcaceae</taxon>
        <taxon>Vagococcus</taxon>
    </lineage>
</organism>
<gene>
    <name evidence="4" type="ORF">CBF29_13330</name>
</gene>
<sequence>MSEKKFTKAIVRLPGHSISEGLLSDIYLEGRPNYAKAIVQHEEYVVALAKAGLDVTVLPACEDFPSSVFIEDNALLTDKVAIISNPGALTRNGEIRIPNFRPALKQFYDNIEQITAGTVEPGDIMMVGNDFYIGISKRTNRAGAEQMASILKRYGHNPIIVELKEMFHLKSGVNYLENNNLLVAGEFINNPLFKDFNTVEIPEDEMYAANCVWINDYVLVPEGYPKVKKIVEDMGYESIVLGVSELRKTNGGLSCISLRF</sequence>
<accession>A0A430AHT3</accession>
<evidence type="ECO:0000313" key="5">
    <source>
        <dbReference type="Proteomes" id="UP000287605"/>
    </source>
</evidence>
<feature type="active site" description="Proton donor" evidence="3">
    <location>
        <position position="168"/>
    </location>
</feature>
<proteinExistence type="inferred from homology"/>
<dbReference type="PANTHER" id="PTHR12737:SF9">
    <property type="entry name" value="DIMETHYLARGININASE"/>
    <property type="match status" value="1"/>
</dbReference>
<dbReference type="Proteomes" id="UP000287605">
    <property type="component" value="Unassembled WGS sequence"/>
</dbReference>
<protein>
    <submittedName>
        <fullName evidence="4">N(G),N(G)-dimethylarginine dimethylaminohydrolase</fullName>
    </submittedName>
</protein>
<dbReference type="GO" id="GO:0016597">
    <property type="term" value="F:amino acid binding"/>
    <property type="evidence" value="ECO:0007669"/>
    <property type="project" value="TreeGrafter"/>
</dbReference>